<reference evidence="1" key="1">
    <citation type="journal article" date="2014" name="Int. J. Syst. Evol. Microbiol.">
        <title>Complete genome sequence of Corynebacterium casei LMG S-19264T (=DSM 44701T), isolated from a smear-ripened cheese.</title>
        <authorList>
            <consortium name="US DOE Joint Genome Institute (JGI-PGF)"/>
            <person name="Walter F."/>
            <person name="Albersmeier A."/>
            <person name="Kalinowski J."/>
            <person name="Ruckert C."/>
        </authorList>
    </citation>
    <scope>NUCLEOTIDE SEQUENCE</scope>
    <source>
        <strain evidence="1">CGMCC 1.7086</strain>
    </source>
</reference>
<dbReference type="PROSITE" id="PS51257">
    <property type="entry name" value="PROKAR_LIPOPROTEIN"/>
    <property type="match status" value="1"/>
</dbReference>
<dbReference type="Proteomes" id="UP000606935">
    <property type="component" value="Unassembled WGS sequence"/>
</dbReference>
<evidence type="ECO:0008006" key="3">
    <source>
        <dbReference type="Google" id="ProtNLM"/>
    </source>
</evidence>
<organism evidence="1 2">
    <name type="scientific">Bowmanella pacifica</name>
    <dbReference type="NCBI Taxonomy" id="502051"/>
    <lineage>
        <taxon>Bacteria</taxon>
        <taxon>Pseudomonadati</taxon>
        <taxon>Pseudomonadota</taxon>
        <taxon>Gammaproteobacteria</taxon>
        <taxon>Alteromonadales</taxon>
        <taxon>Alteromonadaceae</taxon>
        <taxon>Bowmanella</taxon>
    </lineage>
</organism>
<accession>A0A918DJL6</accession>
<dbReference type="RefSeq" id="WP_188695101.1">
    <property type="nucleotide sequence ID" value="NZ_BMLS01000003.1"/>
</dbReference>
<sequence length="97" mass="11447">MKYHVILPALLASLTLGCTSNDAPCERILEVKQQEQQCAEWRKVMMDKDHPQQALTAKKRYEEACLEIRYYRDQYDTICKGDERAIGEPRKREEEQN</sequence>
<name>A0A918DJL6_9ALTE</name>
<proteinExistence type="predicted"/>
<gene>
    <name evidence="1" type="ORF">GCM10010982_23600</name>
</gene>
<reference evidence="1" key="2">
    <citation type="submission" date="2020-09" db="EMBL/GenBank/DDBJ databases">
        <authorList>
            <person name="Sun Q."/>
            <person name="Zhou Y."/>
        </authorList>
    </citation>
    <scope>NUCLEOTIDE SEQUENCE</scope>
    <source>
        <strain evidence="1">CGMCC 1.7086</strain>
    </source>
</reference>
<evidence type="ECO:0000313" key="2">
    <source>
        <dbReference type="Proteomes" id="UP000606935"/>
    </source>
</evidence>
<protein>
    <recommendedName>
        <fullName evidence="3">Lipoprotein</fullName>
    </recommendedName>
</protein>
<dbReference type="AlphaFoldDB" id="A0A918DJL6"/>
<evidence type="ECO:0000313" key="1">
    <source>
        <dbReference type="EMBL" id="GGO70339.1"/>
    </source>
</evidence>
<dbReference type="EMBL" id="BMLS01000003">
    <property type="protein sequence ID" value="GGO70339.1"/>
    <property type="molecule type" value="Genomic_DNA"/>
</dbReference>
<keyword evidence="2" id="KW-1185">Reference proteome</keyword>
<comment type="caution">
    <text evidence="1">The sequence shown here is derived from an EMBL/GenBank/DDBJ whole genome shotgun (WGS) entry which is preliminary data.</text>
</comment>